<name>A0A1F7IM27_9BACT</name>
<dbReference type="EMBL" id="MGAK01000016">
    <property type="protein sequence ID" value="OGK44434.1"/>
    <property type="molecule type" value="Genomic_DNA"/>
</dbReference>
<evidence type="ECO:0000313" key="2">
    <source>
        <dbReference type="EMBL" id="OGK44434.1"/>
    </source>
</evidence>
<protein>
    <recommendedName>
        <fullName evidence="4">Mannosyl-glycoprotein endo-beta-N-acetylglucosamidase-like domain-containing protein</fullName>
    </recommendedName>
</protein>
<evidence type="ECO:0000256" key="1">
    <source>
        <dbReference type="SAM" id="Phobius"/>
    </source>
</evidence>
<keyword evidence="1" id="KW-0472">Membrane</keyword>
<gene>
    <name evidence="2" type="ORF">A2957_02050</name>
</gene>
<sequence length="203" mass="23154">MKMPKTLLLAIVFMLTVIINSILIYGFYINYEFHKSQQNILADLDKIDIAAGDGKNIQPPLVTSSDSIDSEVKLVDGRSANLKRYLRSINSPLFEYTDVLIEEADEKGYDYKLLVAIALQESTGCKKIPPDSYNCWGWGIYGDKITRFSSYEEGIRIVSDGIKRNYIDKGLVTTEDIMRKYTPGSNGSWAWAVRFFFQRIESF</sequence>
<accession>A0A1F7IM27</accession>
<evidence type="ECO:0008006" key="4">
    <source>
        <dbReference type="Google" id="ProtNLM"/>
    </source>
</evidence>
<keyword evidence="1" id="KW-1133">Transmembrane helix</keyword>
<reference evidence="2 3" key="1">
    <citation type="journal article" date="2016" name="Nat. Commun.">
        <title>Thousands of microbial genomes shed light on interconnected biogeochemical processes in an aquifer system.</title>
        <authorList>
            <person name="Anantharaman K."/>
            <person name="Brown C.T."/>
            <person name="Hug L.A."/>
            <person name="Sharon I."/>
            <person name="Castelle C.J."/>
            <person name="Probst A.J."/>
            <person name="Thomas B.C."/>
            <person name="Singh A."/>
            <person name="Wilkins M.J."/>
            <person name="Karaoz U."/>
            <person name="Brodie E.L."/>
            <person name="Williams K.H."/>
            <person name="Hubbard S.S."/>
            <person name="Banfield J.F."/>
        </authorList>
    </citation>
    <scope>NUCLEOTIDE SEQUENCE [LARGE SCALE GENOMIC DNA]</scope>
</reference>
<organism evidence="2 3">
    <name type="scientific">Candidatus Roizmanbacteria bacterium RIFCSPLOWO2_01_FULL_38_11</name>
    <dbReference type="NCBI Taxonomy" id="1802060"/>
    <lineage>
        <taxon>Bacteria</taxon>
        <taxon>Candidatus Roizmaniibacteriota</taxon>
    </lineage>
</organism>
<evidence type="ECO:0000313" key="3">
    <source>
        <dbReference type="Proteomes" id="UP000179072"/>
    </source>
</evidence>
<dbReference type="Proteomes" id="UP000179072">
    <property type="component" value="Unassembled WGS sequence"/>
</dbReference>
<dbReference type="STRING" id="1802060.A2957_02050"/>
<comment type="caution">
    <text evidence="2">The sequence shown here is derived from an EMBL/GenBank/DDBJ whole genome shotgun (WGS) entry which is preliminary data.</text>
</comment>
<proteinExistence type="predicted"/>
<dbReference type="AlphaFoldDB" id="A0A1F7IM27"/>
<keyword evidence="1" id="KW-0812">Transmembrane</keyword>
<feature type="transmembrane region" description="Helical" evidence="1">
    <location>
        <begin position="7"/>
        <end position="28"/>
    </location>
</feature>